<evidence type="ECO:0000313" key="2">
    <source>
        <dbReference type="EMBL" id="WVX51608.1"/>
    </source>
</evidence>
<accession>A0ABZ2C1V8</accession>
<feature type="region of interest" description="Disordered" evidence="1">
    <location>
        <begin position="417"/>
        <end position="486"/>
    </location>
</feature>
<dbReference type="SUPFAM" id="SSF55874">
    <property type="entry name" value="ATPase domain of HSP90 chaperone/DNA topoisomerase II/histidine kinase"/>
    <property type="match status" value="1"/>
</dbReference>
<reference evidence="2 3" key="1">
    <citation type="submission" date="2015-07" db="EMBL/GenBank/DDBJ databases">
        <authorList>
            <person name="Voget S."/>
            <person name="Dogs M."/>
            <person name="Brinkhoff T.H."/>
            <person name="Daniel R."/>
        </authorList>
    </citation>
    <scope>NUCLEOTIDE SEQUENCE [LARGE SCALE GENOMIC DNA]</scope>
    <source>
        <strain evidence="2 3">B14</strain>
        <plasmid evidence="2 3">pROLI83</plasmid>
    </source>
</reference>
<name>A0ABZ2C1V8_9RHOB</name>
<reference evidence="2 3" key="2">
    <citation type="submission" date="2024-01" db="EMBL/GenBank/DDBJ databases">
        <title>Roseobacter fucihabitans sp. nov., isolated from the brown alga Fucus spiralis.</title>
        <authorList>
            <person name="Hahnke S."/>
            <person name="Berger M."/>
            <person name="Schlingloff A."/>
            <person name="Athale I."/>
            <person name="Neumann-Schaal M."/>
            <person name="Adenaya A."/>
            <person name="Poehlein A."/>
            <person name="Daniel R."/>
            <person name="Pertersen J."/>
            <person name="Brinkhoff T."/>
        </authorList>
    </citation>
    <scope>NUCLEOTIDE SEQUENCE [LARGE SCALE GENOMIC DNA]</scope>
    <source>
        <strain evidence="2 3">B14</strain>
        <plasmid evidence="2 3">pROLI83</plasmid>
    </source>
</reference>
<gene>
    <name evidence="2" type="ORF">ROLI_047100</name>
</gene>
<dbReference type="Gene3D" id="3.30.565.10">
    <property type="entry name" value="Histidine kinase-like ATPase, C-terminal domain"/>
    <property type="match status" value="1"/>
</dbReference>
<dbReference type="Pfam" id="PF13589">
    <property type="entry name" value="HATPase_c_3"/>
    <property type="match status" value="1"/>
</dbReference>
<geneLocation type="plasmid" evidence="2 3">
    <name>pROLI83</name>
</geneLocation>
<evidence type="ECO:0008006" key="4">
    <source>
        <dbReference type="Google" id="ProtNLM"/>
    </source>
</evidence>
<keyword evidence="3" id="KW-1185">Reference proteome</keyword>
<organism evidence="2 3">
    <name type="scientific">Roseobacter fucihabitans</name>
    <dbReference type="NCBI Taxonomy" id="1537242"/>
    <lineage>
        <taxon>Bacteria</taxon>
        <taxon>Pseudomonadati</taxon>
        <taxon>Pseudomonadota</taxon>
        <taxon>Alphaproteobacteria</taxon>
        <taxon>Rhodobacterales</taxon>
        <taxon>Roseobacteraceae</taxon>
        <taxon>Roseobacter</taxon>
    </lineage>
</organism>
<dbReference type="EMBL" id="CP143425">
    <property type="protein sequence ID" value="WVX51608.1"/>
    <property type="molecule type" value="Genomic_DNA"/>
</dbReference>
<dbReference type="InterPro" id="IPR036890">
    <property type="entry name" value="HATPase_C_sf"/>
</dbReference>
<keyword evidence="2" id="KW-0614">Plasmid</keyword>
<evidence type="ECO:0000313" key="3">
    <source>
        <dbReference type="Proteomes" id="UP001318682"/>
    </source>
</evidence>
<protein>
    <recommendedName>
        <fullName evidence="4">ATP-binding protein</fullName>
    </recommendedName>
</protein>
<feature type="compositionally biased region" description="Basic and acidic residues" evidence="1">
    <location>
        <begin position="454"/>
        <end position="463"/>
    </location>
</feature>
<dbReference type="Proteomes" id="UP001318682">
    <property type="component" value="Plasmid pROLI83"/>
</dbReference>
<sequence length="612" mass="69962">MNKVIEQKEIEDDAGFIIPPDLAVKAMRDSGYRNTAYALAELIDNSIQAEASEVELVCVEKYEQVNSHQRLRLQEIGTIDNGKGMSAETLSIALQFGNGTHLEDRAGIGRFGMGLPNSSISQCRRLDVWTWTNGPDNAIHSYLDVGEIQGRTLKKVPPPTPSPVPEKWRKRSEILKTSGTLVVWSDFEEYRLTWRGGEATLRNTEAIIGRMYRKFINDGRVTIHLVRVEDEGSNQRRHAVVNDPLYLMPNSSTPDPFDKEPMFQRWGESDEEFSIDYGGKKHKVFVRFSWAKPETVPSDGLNRGAKPYGKHAMKNLGLSIVREGRELDLDTSWTNSYDPTERWWGAEVEFPASLDEIFGVTNNKQSATIFSQLAQYDWTTDAEDGESRSSFIERSVADGDPRALLIEIVEHIREQITQLRKRTEQQTKGTRGTGGRKRHEEPGVEDMVTSKFRQRAEEGHETPTDSEEFDDEDRDSYEDDLKTDKHYPDDVAKSIADAILTRNRKVAFLEKAMEGYAFFNVESVQGGITNIVFNSNHPFFDQLVKALNPDTEDDTEKELLDRVHMASDTLRTVFSAWARYELEEIRHKQRLADMRQEWGKMTRFFLEDGEED</sequence>
<proteinExistence type="predicted"/>
<feature type="compositionally biased region" description="Acidic residues" evidence="1">
    <location>
        <begin position="464"/>
        <end position="478"/>
    </location>
</feature>
<dbReference type="RefSeq" id="WP_187430183.1">
    <property type="nucleotide sequence ID" value="NZ_CP143425.1"/>
</dbReference>
<evidence type="ECO:0000256" key="1">
    <source>
        <dbReference type="SAM" id="MobiDB-lite"/>
    </source>
</evidence>